<comment type="similarity">
    <text evidence="1">Belongs to the peptidase S58 family.</text>
</comment>
<dbReference type="EMBL" id="VSSQ01039057">
    <property type="protein sequence ID" value="MPM92076.1"/>
    <property type="molecule type" value="Genomic_DNA"/>
</dbReference>
<dbReference type="Pfam" id="PF03576">
    <property type="entry name" value="Peptidase_S58"/>
    <property type="match status" value="1"/>
</dbReference>
<evidence type="ECO:0000313" key="2">
    <source>
        <dbReference type="EMBL" id="MPM92076.1"/>
    </source>
</evidence>
<dbReference type="Gene3D" id="3.60.70.12">
    <property type="entry name" value="L-amino peptidase D-ALA esterase/amidase"/>
    <property type="match status" value="1"/>
</dbReference>
<reference evidence="2" key="1">
    <citation type="submission" date="2019-08" db="EMBL/GenBank/DDBJ databases">
        <authorList>
            <person name="Kucharzyk K."/>
            <person name="Murdoch R.W."/>
            <person name="Higgins S."/>
            <person name="Loffler F."/>
        </authorList>
    </citation>
    <scope>NUCLEOTIDE SEQUENCE</scope>
</reference>
<name>A0A645DRX4_9ZZZZ</name>
<dbReference type="InterPro" id="IPR005321">
    <property type="entry name" value="Peptidase_S58_DmpA"/>
</dbReference>
<dbReference type="EC" id="3.4.11.25" evidence="2"/>
<dbReference type="InterPro" id="IPR016117">
    <property type="entry name" value="ArgJ-like_dom_sf"/>
</dbReference>
<proteinExistence type="inferred from homology"/>
<gene>
    <name evidence="2" type="ORF">SDC9_139210</name>
</gene>
<protein>
    <submittedName>
        <fullName evidence="2">Beta-peptidyl aminopeptidase BapA</fullName>
        <ecNumber evidence="2">3.4.11.25</ecNumber>
    </submittedName>
</protein>
<keyword evidence="2" id="KW-0031">Aminopeptidase</keyword>
<organism evidence="2">
    <name type="scientific">bioreactor metagenome</name>
    <dbReference type="NCBI Taxonomy" id="1076179"/>
    <lineage>
        <taxon>unclassified sequences</taxon>
        <taxon>metagenomes</taxon>
        <taxon>ecological metagenomes</taxon>
    </lineage>
</organism>
<dbReference type="SUPFAM" id="SSF56266">
    <property type="entry name" value="DmpA/ArgJ-like"/>
    <property type="match status" value="1"/>
</dbReference>
<dbReference type="GO" id="GO:0004177">
    <property type="term" value="F:aminopeptidase activity"/>
    <property type="evidence" value="ECO:0007669"/>
    <property type="project" value="UniProtKB-KW"/>
</dbReference>
<dbReference type="AlphaFoldDB" id="A0A645DRX4"/>
<dbReference type="PANTHER" id="PTHR36512:SF3">
    <property type="entry name" value="BLR5678 PROTEIN"/>
    <property type="match status" value="1"/>
</dbReference>
<keyword evidence="2" id="KW-0645">Protease</keyword>
<dbReference type="PANTHER" id="PTHR36512">
    <property type="entry name" value="D-AMINOPEPTIDASE"/>
    <property type="match status" value="1"/>
</dbReference>
<comment type="caution">
    <text evidence="2">The sequence shown here is derived from an EMBL/GenBank/DDBJ whole genome shotgun (WGS) entry which is preliminary data.</text>
</comment>
<accession>A0A645DRX4</accession>
<keyword evidence="2" id="KW-0378">Hydrolase</keyword>
<evidence type="ECO:0000256" key="1">
    <source>
        <dbReference type="ARBA" id="ARBA00007068"/>
    </source>
</evidence>
<sequence>MFEIAGSRYTLGVLALTNHGELENLCVAGRQVGQAARAMIESGWRSPASSIQPPREDKGSVILIAATDLPMSAAQLKRVARRAVAGLSRTGNAIGHGSGEIALCFSTANRIRHFDKAAFRTVAELNERHIGLPFHAIAEAAEEAVLSSMFRARAVEGRDGHRAESLAEVWKALGEGH</sequence>